<feature type="transmembrane region" description="Helical" evidence="8">
    <location>
        <begin position="385"/>
        <end position="406"/>
    </location>
</feature>
<evidence type="ECO:0000313" key="11">
    <source>
        <dbReference type="Proteomes" id="UP001333102"/>
    </source>
</evidence>
<keyword evidence="4 8" id="KW-0812">Transmembrane</keyword>
<reference evidence="11" key="1">
    <citation type="submission" date="2023-12" db="EMBL/GenBank/DDBJ databases">
        <title>Novel isolates from deep terrestrial aquifers shed light on the physiology and ecology of the class Limnochordia.</title>
        <authorList>
            <person name="Karnachuk O.V."/>
            <person name="Lukina A.P."/>
            <person name="Avakyan M.R."/>
            <person name="Kadnikov V."/>
            <person name="Begmatov S."/>
            <person name="Beletsky A.V."/>
            <person name="Mardanov A.V."/>
            <person name="Ravin N.V."/>
        </authorList>
    </citation>
    <scope>NUCLEOTIDE SEQUENCE [LARGE SCALE GENOMIC DNA]</scope>
    <source>
        <strain evidence="11">LN</strain>
    </source>
</reference>
<dbReference type="RefSeq" id="WP_324670132.1">
    <property type="nucleotide sequence ID" value="NZ_CP141614.1"/>
</dbReference>
<feature type="transmembrane region" description="Helical" evidence="8">
    <location>
        <begin position="20"/>
        <end position="40"/>
    </location>
</feature>
<keyword evidence="6 8" id="KW-0472">Membrane</keyword>
<feature type="coiled-coil region" evidence="7">
    <location>
        <begin position="295"/>
        <end position="329"/>
    </location>
</feature>
<accession>A0ABZ1BTD7</accession>
<dbReference type="InterPro" id="IPR003856">
    <property type="entry name" value="LPS_length_determ_N"/>
</dbReference>
<comment type="subcellular location">
    <subcellularLocation>
        <location evidence="1">Cell membrane</location>
        <topology evidence="1">Multi-pass membrane protein</topology>
    </subcellularLocation>
</comment>
<feature type="coiled-coil region" evidence="7">
    <location>
        <begin position="154"/>
        <end position="212"/>
    </location>
</feature>
<comment type="similarity">
    <text evidence="2">Belongs to the CpsC/CapA family.</text>
</comment>
<evidence type="ECO:0000256" key="2">
    <source>
        <dbReference type="ARBA" id="ARBA00006683"/>
    </source>
</evidence>
<evidence type="ECO:0000313" key="10">
    <source>
        <dbReference type="EMBL" id="WRP15725.1"/>
    </source>
</evidence>
<protein>
    <submittedName>
        <fullName evidence="10">Wzz/FepE/Etk N-terminal domain-containing protein</fullName>
    </submittedName>
</protein>
<evidence type="ECO:0000256" key="8">
    <source>
        <dbReference type="SAM" id="Phobius"/>
    </source>
</evidence>
<gene>
    <name evidence="10" type="ORF">VLY81_06115</name>
</gene>
<evidence type="ECO:0000256" key="3">
    <source>
        <dbReference type="ARBA" id="ARBA00022475"/>
    </source>
</evidence>
<dbReference type="EMBL" id="CP141614">
    <property type="protein sequence ID" value="WRP15725.1"/>
    <property type="molecule type" value="Genomic_DNA"/>
</dbReference>
<dbReference type="PANTHER" id="PTHR32309:SF13">
    <property type="entry name" value="FERRIC ENTEROBACTIN TRANSPORT PROTEIN FEPE"/>
    <property type="match status" value="1"/>
</dbReference>
<dbReference type="InterPro" id="IPR050445">
    <property type="entry name" value="Bact_polysacc_biosynth/exp"/>
</dbReference>
<keyword evidence="11" id="KW-1185">Reference proteome</keyword>
<dbReference type="Proteomes" id="UP001333102">
    <property type="component" value="Chromosome"/>
</dbReference>
<evidence type="ECO:0000256" key="5">
    <source>
        <dbReference type="ARBA" id="ARBA00022989"/>
    </source>
</evidence>
<dbReference type="PANTHER" id="PTHR32309">
    <property type="entry name" value="TYROSINE-PROTEIN KINASE"/>
    <property type="match status" value="1"/>
</dbReference>
<dbReference type="Pfam" id="PF02706">
    <property type="entry name" value="Wzz"/>
    <property type="match status" value="1"/>
</dbReference>
<proteinExistence type="inferred from homology"/>
<organism evidence="10 11">
    <name type="scientific">Geochorda subterranea</name>
    <dbReference type="NCBI Taxonomy" id="3109564"/>
    <lineage>
        <taxon>Bacteria</taxon>
        <taxon>Bacillati</taxon>
        <taxon>Bacillota</taxon>
        <taxon>Limnochordia</taxon>
        <taxon>Limnochordales</taxon>
        <taxon>Geochordaceae</taxon>
        <taxon>Geochorda</taxon>
    </lineage>
</organism>
<evidence type="ECO:0000256" key="7">
    <source>
        <dbReference type="SAM" id="Coils"/>
    </source>
</evidence>
<name>A0ABZ1BTD7_9FIRM</name>
<sequence>MDDEIDLRAYLAVLWRGRYAIVTVTLVGVLLAFLVSRFLLTRVYEASVLLVVEAKAALPSNEAPQLPQLVAAALMPLDARGYQEIVQSPAFQDLVGRRGQELFGVRDNYSVSARVVPQTALVELSAEASRPEWAARLANEAALLLLQEADRLNRSRLERALALLEGQIAQARADLDMALQALQEFTLRGPNVDERQNELDAKLSLLAEYQKRLAQLDVLLTTETTKLGELQAQLAGEPPLLTLKKALSPEAAALGQAIRGLGLSIGEPVMSLDDEQPNPVYVDLRSRLAVQEVTVAGLRAEREQVSAALERLSQEVQRLSSELVTLQAQQRELTWQVDTARRTYETAVTQYEVQKAVLAARFGESALTLVRDAPVPQSPSRPRTALNMAVAGLLGLMVSVFGVFVAEMWRQPAQVKAGEVSHVATPRA</sequence>
<evidence type="ECO:0000256" key="1">
    <source>
        <dbReference type="ARBA" id="ARBA00004651"/>
    </source>
</evidence>
<keyword evidence="5 8" id="KW-1133">Transmembrane helix</keyword>
<evidence type="ECO:0000259" key="9">
    <source>
        <dbReference type="Pfam" id="PF02706"/>
    </source>
</evidence>
<evidence type="ECO:0000256" key="4">
    <source>
        <dbReference type="ARBA" id="ARBA00022692"/>
    </source>
</evidence>
<feature type="domain" description="Polysaccharide chain length determinant N-terminal" evidence="9">
    <location>
        <begin position="3"/>
        <end position="91"/>
    </location>
</feature>
<keyword evidence="3" id="KW-1003">Cell membrane</keyword>
<keyword evidence="7" id="KW-0175">Coiled coil</keyword>
<evidence type="ECO:0000256" key="6">
    <source>
        <dbReference type="ARBA" id="ARBA00023136"/>
    </source>
</evidence>